<reference evidence="1" key="1">
    <citation type="journal article" date="2017" name="Nature">
        <title>The sunflower genome provides insights into oil metabolism, flowering and Asterid evolution.</title>
        <authorList>
            <person name="Badouin H."/>
            <person name="Gouzy J."/>
            <person name="Grassa C.J."/>
            <person name="Murat F."/>
            <person name="Staton S.E."/>
            <person name="Cottret L."/>
            <person name="Lelandais-Briere C."/>
            <person name="Owens G.L."/>
            <person name="Carrere S."/>
            <person name="Mayjonade B."/>
            <person name="Legrand L."/>
            <person name="Gill N."/>
            <person name="Kane N.C."/>
            <person name="Bowers J.E."/>
            <person name="Hubner S."/>
            <person name="Bellec A."/>
            <person name="Berard A."/>
            <person name="Berges H."/>
            <person name="Blanchet N."/>
            <person name="Boniface M.C."/>
            <person name="Brunel D."/>
            <person name="Catrice O."/>
            <person name="Chaidir N."/>
            <person name="Claudel C."/>
            <person name="Donnadieu C."/>
            <person name="Faraut T."/>
            <person name="Fievet G."/>
            <person name="Helmstetter N."/>
            <person name="King M."/>
            <person name="Knapp S.J."/>
            <person name="Lai Z."/>
            <person name="Le Paslier M.C."/>
            <person name="Lippi Y."/>
            <person name="Lorenzon L."/>
            <person name="Mandel J.R."/>
            <person name="Marage G."/>
            <person name="Marchand G."/>
            <person name="Marquand E."/>
            <person name="Bret-Mestries E."/>
            <person name="Morien E."/>
            <person name="Nambeesan S."/>
            <person name="Nguyen T."/>
            <person name="Pegot-Espagnet P."/>
            <person name="Pouilly N."/>
            <person name="Raftis F."/>
            <person name="Sallet E."/>
            <person name="Schiex T."/>
            <person name="Thomas J."/>
            <person name="Vandecasteele C."/>
            <person name="Vares D."/>
            <person name="Vear F."/>
            <person name="Vautrin S."/>
            <person name="Crespi M."/>
            <person name="Mangin B."/>
            <person name="Burke J.M."/>
            <person name="Salse J."/>
            <person name="Munos S."/>
            <person name="Vincourt P."/>
            <person name="Rieseberg L.H."/>
            <person name="Langlade N.B."/>
        </authorList>
    </citation>
    <scope>NUCLEOTIDE SEQUENCE</scope>
    <source>
        <tissue evidence="1">Leaves</tissue>
    </source>
</reference>
<comment type="caution">
    <text evidence="1">The sequence shown here is derived from an EMBL/GenBank/DDBJ whole genome shotgun (WGS) entry which is preliminary data.</text>
</comment>
<evidence type="ECO:0000313" key="1">
    <source>
        <dbReference type="EMBL" id="KAF5762047.1"/>
    </source>
</evidence>
<dbReference type="Proteomes" id="UP000215914">
    <property type="component" value="Unassembled WGS sequence"/>
</dbReference>
<evidence type="ECO:0008006" key="3">
    <source>
        <dbReference type="Google" id="ProtNLM"/>
    </source>
</evidence>
<gene>
    <name evidence="1" type="ORF">HanXRQr2_Chr16g0772351</name>
</gene>
<sequence>MLSCAFDMIRSFPNLQTLVITACDQWYAGPPAPVEDYNTAGLLQLRSVVFHYMKGSENEVCFLRYLLACSPFLKQIVIHHHWYIKISSDEKLTFARKLLMLHRASPVAEIEFL</sequence>
<reference evidence="1" key="2">
    <citation type="submission" date="2020-06" db="EMBL/GenBank/DDBJ databases">
        <title>Helianthus annuus Genome sequencing and assembly Release 2.</title>
        <authorList>
            <person name="Gouzy J."/>
            <person name="Langlade N."/>
            <person name="Munos S."/>
        </authorList>
    </citation>
    <scope>NUCLEOTIDE SEQUENCE</scope>
    <source>
        <tissue evidence="1">Leaves</tissue>
    </source>
</reference>
<proteinExistence type="predicted"/>
<dbReference type="Gramene" id="mRNA:HanXRQr2_Chr16g0772351">
    <property type="protein sequence ID" value="mRNA:HanXRQr2_Chr16g0772351"/>
    <property type="gene ID" value="HanXRQr2_Chr16g0772351"/>
</dbReference>
<accession>A0A9K3DWW0</accession>
<protein>
    <recommendedName>
        <fullName evidence="3">FBD domain-containing protein</fullName>
    </recommendedName>
</protein>
<dbReference type="AlphaFoldDB" id="A0A9K3DWW0"/>
<keyword evidence="2" id="KW-1185">Reference proteome</keyword>
<name>A0A9K3DWW0_HELAN</name>
<evidence type="ECO:0000313" key="2">
    <source>
        <dbReference type="Proteomes" id="UP000215914"/>
    </source>
</evidence>
<organism evidence="1 2">
    <name type="scientific">Helianthus annuus</name>
    <name type="common">Common sunflower</name>
    <dbReference type="NCBI Taxonomy" id="4232"/>
    <lineage>
        <taxon>Eukaryota</taxon>
        <taxon>Viridiplantae</taxon>
        <taxon>Streptophyta</taxon>
        <taxon>Embryophyta</taxon>
        <taxon>Tracheophyta</taxon>
        <taxon>Spermatophyta</taxon>
        <taxon>Magnoliopsida</taxon>
        <taxon>eudicotyledons</taxon>
        <taxon>Gunneridae</taxon>
        <taxon>Pentapetalae</taxon>
        <taxon>asterids</taxon>
        <taxon>campanulids</taxon>
        <taxon>Asterales</taxon>
        <taxon>Asteraceae</taxon>
        <taxon>Asteroideae</taxon>
        <taxon>Heliantheae alliance</taxon>
        <taxon>Heliantheae</taxon>
        <taxon>Helianthus</taxon>
    </lineage>
</organism>
<dbReference type="EMBL" id="MNCJ02000331">
    <property type="protein sequence ID" value="KAF5762047.1"/>
    <property type="molecule type" value="Genomic_DNA"/>
</dbReference>